<gene>
    <name evidence="1" type="ORF">C7I55_09350</name>
</gene>
<name>A0A2P7QRB7_9SPHN</name>
<evidence type="ECO:0000313" key="2">
    <source>
        <dbReference type="Proteomes" id="UP000241167"/>
    </source>
</evidence>
<proteinExistence type="predicted"/>
<dbReference type="AlphaFoldDB" id="A0A2P7QRB7"/>
<accession>A0A2P7QRB7</accession>
<protein>
    <submittedName>
        <fullName evidence="1">Uncharacterized protein</fullName>
    </submittedName>
</protein>
<dbReference type="Proteomes" id="UP000241167">
    <property type="component" value="Unassembled WGS sequence"/>
</dbReference>
<reference evidence="1 2" key="1">
    <citation type="submission" date="2018-03" db="EMBL/GenBank/DDBJ databases">
        <title>The draft genome of Sphingosinicella sp. GL-C-18.</title>
        <authorList>
            <person name="Liu L."/>
            <person name="Li L."/>
            <person name="Liang L."/>
            <person name="Zhang X."/>
            <person name="Wang T."/>
        </authorList>
    </citation>
    <scope>NUCLEOTIDE SEQUENCE [LARGE SCALE GENOMIC DNA]</scope>
    <source>
        <strain evidence="1 2">GL-C-18</strain>
    </source>
</reference>
<organism evidence="1 2">
    <name type="scientific">Allosphingosinicella deserti</name>
    <dbReference type="NCBI Taxonomy" id="2116704"/>
    <lineage>
        <taxon>Bacteria</taxon>
        <taxon>Pseudomonadati</taxon>
        <taxon>Pseudomonadota</taxon>
        <taxon>Alphaproteobacteria</taxon>
        <taxon>Sphingomonadales</taxon>
        <taxon>Sphingomonadaceae</taxon>
        <taxon>Allosphingosinicella</taxon>
    </lineage>
</organism>
<sequence>MARAGDGANASTRTVPVTAVLSNLARDERPAPEFAIGWVSQAALFADEVRELIMNYSCAFVRSFSQSNCAIPKIETAAEWELQVR</sequence>
<dbReference type="EMBL" id="PXYI01000003">
    <property type="protein sequence ID" value="PSJ40528.1"/>
    <property type="molecule type" value="Genomic_DNA"/>
</dbReference>
<comment type="caution">
    <text evidence="1">The sequence shown here is derived from an EMBL/GenBank/DDBJ whole genome shotgun (WGS) entry which is preliminary data.</text>
</comment>
<keyword evidence="2" id="KW-1185">Reference proteome</keyword>
<evidence type="ECO:0000313" key="1">
    <source>
        <dbReference type="EMBL" id="PSJ40528.1"/>
    </source>
</evidence>